<protein>
    <recommendedName>
        <fullName evidence="3">Phage tail assembly protein</fullName>
    </recommendedName>
</protein>
<dbReference type="EMBL" id="CGBR01000027">
    <property type="protein sequence ID" value="CFQ70086.1"/>
    <property type="molecule type" value="Genomic_DNA"/>
</dbReference>
<proteinExistence type="predicted"/>
<name>A0A0T7P7W6_YEREN</name>
<dbReference type="RefSeq" id="WP_023160388.1">
    <property type="nucleotide sequence ID" value="NZ_CGBR01000027.1"/>
</dbReference>
<dbReference type="AlphaFoldDB" id="A0A0T7P7W6"/>
<evidence type="ECO:0000313" key="2">
    <source>
        <dbReference type="Proteomes" id="UP000048841"/>
    </source>
</evidence>
<reference evidence="1 2" key="1">
    <citation type="submission" date="2015-03" db="EMBL/GenBank/DDBJ databases">
        <authorList>
            <person name="Murphy D."/>
        </authorList>
    </citation>
    <scope>NUCLEOTIDE SEQUENCE [LARGE SCALE GENOMIC DNA]</scope>
    <source>
        <strain evidence="1 2">IP26249</strain>
    </source>
</reference>
<gene>
    <name evidence="1" type="ORF">ERS137941_03247</name>
</gene>
<evidence type="ECO:0000313" key="1">
    <source>
        <dbReference type="EMBL" id="CFQ70086.1"/>
    </source>
</evidence>
<sequence>MIVTLTKEITVGGEKVKELTIRAPEYDEIAKFGMPFSYSDHGSAKIDMSCTLAYLPVLADIPPSSAKQLLPKDLVTISMQIVGFFTASEVSVS</sequence>
<dbReference type="InterPro" id="IPR019289">
    <property type="entry name" value="Phage_tail_E/E"/>
</dbReference>
<accession>A0A0T7P7W6</accession>
<dbReference type="Proteomes" id="UP000048841">
    <property type="component" value="Unassembled WGS sequence"/>
</dbReference>
<organism evidence="1 2">
    <name type="scientific">Yersinia enterocolitica</name>
    <dbReference type="NCBI Taxonomy" id="630"/>
    <lineage>
        <taxon>Bacteria</taxon>
        <taxon>Pseudomonadati</taxon>
        <taxon>Pseudomonadota</taxon>
        <taxon>Gammaproteobacteria</taxon>
        <taxon>Enterobacterales</taxon>
        <taxon>Yersiniaceae</taxon>
        <taxon>Yersinia</taxon>
    </lineage>
</organism>
<evidence type="ECO:0008006" key="3">
    <source>
        <dbReference type="Google" id="ProtNLM"/>
    </source>
</evidence>
<dbReference type="Pfam" id="PF10109">
    <property type="entry name" value="Phage_TAC_7"/>
    <property type="match status" value="1"/>
</dbReference>